<feature type="domain" description="DUF6821" evidence="3">
    <location>
        <begin position="171"/>
        <end position="284"/>
    </location>
</feature>
<sequence>MDTVGASSEFEDWEVLHSDSDFESVPVNSSGSVLDSEGLIQVNYFSLESHNPRHVEEELDDDMSVEPDNPNWIDPGLEQNPTRNPNDESGEFCSNSSSERAEDRKFTDFEGGNEMGFSENEKKEVGLEGIGEIIAKKEEKIEDLGNFYSDSSGTELVEDSEVGVESNLNLHDELEISMEEANESDTVNKKSNEIEKRGFVWWKMPMEFIRYCVLRMSPVWTVSVAAAVMGFVILGRRLYTMKRRTKGLDIKVTVDDKKVSEVMSRAARLNEAFSVVKRVPVIRPSLPAVGSTTTTTWSVMRV</sequence>
<accession>A0ABD3T0F1</accession>
<comment type="caution">
    <text evidence="4">The sequence shown here is derived from an EMBL/GenBank/DDBJ whole genome shotgun (WGS) entry which is preliminary data.</text>
</comment>
<feature type="transmembrane region" description="Helical" evidence="2">
    <location>
        <begin position="219"/>
        <end position="239"/>
    </location>
</feature>
<evidence type="ECO:0000313" key="5">
    <source>
        <dbReference type="Proteomes" id="UP001634393"/>
    </source>
</evidence>
<dbReference type="AlphaFoldDB" id="A0ABD3T0F1"/>
<dbReference type="EMBL" id="JBJXBP010000005">
    <property type="protein sequence ID" value="KAL3830359.1"/>
    <property type="molecule type" value="Genomic_DNA"/>
</dbReference>
<dbReference type="PANTHER" id="PTHR33646">
    <property type="entry name" value="GB|AAF00631.1"/>
    <property type="match status" value="1"/>
</dbReference>
<protein>
    <recommendedName>
        <fullName evidence="3">DUF6821 domain-containing protein</fullName>
    </recommendedName>
</protein>
<keyword evidence="5" id="KW-1185">Reference proteome</keyword>
<evidence type="ECO:0000256" key="1">
    <source>
        <dbReference type="SAM" id="MobiDB-lite"/>
    </source>
</evidence>
<evidence type="ECO:0000259" key="3">
    <source>
        <dbReference type="Pfam" id="PF20705"/>
    </source>
</evidence>
<organism evidence="4 5">
    <name type="scientific">Penstemon smallii</name>
    <dbReference type="NCBI Taxonomy" id="265156"/>
    <lineage>
        <taxon>Eukaryota</taxon>
        <taxon>Viridiplantae</taxon>
        <taxon>Streptophyta</taxon>
        <taxon>Embryophyta</taxon>
        <taxon>Tracheophyta</taxon>
        <taxon>Spermatophyta</taxon>
        <taxon>Magnoliopsida</taxon>
        <taxon>eudicotyledons</taxon>
        <taxon>Gunneridae</taxon>
        <taxon>Pentapetalae</taxon>
        <taxon>asterids</taxon>
        <taxon>lamiids</taxon>
        <taxon>Lamiales</taxon>
        <taxon>Plantaginaceae</taxon>
        <taxon>Cheloneae</taxon>
        <taxon>Penstemon</taxon>
    </lineage>
</organism>
<feature type="compositionally biased region" description="Basic and acidic residues" evidence="1">
    <location>
        <begin position="99"/>
        <end position="108"/>
    </location>
</feature>
<dbReference type="Pfam" id="PF20705">
    <property type="entry name" value="DUF6821"/>
    <property type="match status" value="1"/>
</dbReference>
<evidence type="ECO:0000313" key="4">
    <source>
        <dbReference type="EMBL" id="KAL3830359.1"/>
    </source>
</evidence>
<name>A0ABD3T0F1_9LAMI</name>
<dbReference type="PANTHER" id="PTHR33646:SF6">
    <property type="entry name" value="TRANSMEMBRANE PROTEIN"/>
    <property type="match status" value="1"/>
</dbReference>
<keyword evidence="2" id="KW-0472">Membrane</keyword>
<dbReference type="InterPro" id="IPR045883">
    <property type="entry name" value="At4g13530-like"/>
</dbReference>
<keyword evidence="2" id="KW-1133">Transmembrane helix</keyword>
<gene>
    <name evidence="4" type="ORF">ACJIZ3_019161</name>
</gene>
<dbReference type="InterPro" id="IPR049224">
    <property type="entry name" value="DUF6821"/>
</dbReference>
<evidence type="ECO:0000256" key="2">
    <source>
        <dbReference type="SAM" id="Phobius"/>
    </source>
</evidence>
<proteinExistence type="predicted"/>
<dbReference type="Proteomes" id="UP001634393">
    <property type="component" value="Unassembled WGS sequence"/>
</dbReference>
<feature type="region of interest" description="Disordered" evidence="1">
    <location>
        <begin position="49"/>
        <end position="121"/>
    </location>
</feature>
<keyword evidence="2" id="KW-0812">Transmembrane</keyword>
<reference evidence="4 5" key="1">
    <citation type="submission" date="2024-12" db="EMBL/GenBank/DDBJ databases">
        <title>The unique morphological basis and parallel evolutionary history of personate flowers in Penstemon.</title>
        <authorList>
            <person name="Depatie T.H."/>
            <person name="Wessinger C.A."/>
        </authorList>
    </citation>
    <scope>NUCLEOTIDE SEQUENCE [LARGE SCALE GENOMIC DNA]</scope>
    <source>
        <strain evidence="4">WTNN_2</strain>
        <tissue evidence="4">Leaf</tissue>
    </source>
</reference>